<evidence type="ECO:0000313" key="2">
    <source>
        <dbReference type="Proteomes" id="UP000551327"/>
    </source>
</evidence>
<proteinExistence type="predicted"/>
<keyword evidence="2" id="KW-1185">Reference proteome</keyword>
<evidence type="ECO:0000313" key="1">
    <source>
        <dbReference type="EMBL" id="MBC2668748.1"/>
    </source>
</evidence>
<dbReference type="Proteomes" id="UP000551327">
    <property type="component" value="Unassembled WGS sequence"/>
</dbReference>
<gene>
    <name evidence="1" type="ORF">H7F53_06310</name>
</gene>
<dbReference type="EMBL" id="JACLAX010000004">
    <property type="protein sequence ID" value="MBC2668748.1"/>
    <property type="molecule type" value="Genomic_DNA"/>
</dbReference>
<comment type="caution">
    <text evidence="1">The sequence shown here is derived from an EMBL/GenBank/DDBJ whole genome shotgun (WGS) entry which is preliminary data.</text>
</comment>
<dbReference type="AlphaFoldDB" id="A0A7X1FXG9"/>
<accession>A0A7X1FXG9</accession>
<protein>
    <submittedName>
        <fullName evidence="1">Uncharacterized protein</fullName>
    </submittedName>
</protein>
<reference evidence="1 2" key="1">
    <citation type="submission" date="2020-08" db="EMBL/GenBank/DDBJ databases">
        <title>The genome sequence of type strain Novosphingobium piscinae KCTC 42194.</title>
        <authorList>
            <person name="Liu Y."/>
        </authorList>
    </citation>
    <scope>NUCLEOTIDE SEQUENCE [LARGE SCALE GENOMIC DNA]</scope>
    <source>
        <strain evidence="1 2">KCTC 42194</strain>
    </source>
</reference>
<dbReference type="RefSeq" id="WP_185678616.1">
    <property type="nucleotide sequence ID" value="NZ_JACLAX010000004.1"/>
</dbReference>
<sequence length="78" mass="8467">MREAPIYTACGKQVLRDGRHFADLCGPAEASAVADLLNHSQVMFPDLDFTRVDEIVAALWPDARPAADTTPSTDRIPA</sequence>
<name>A0A7X1FXG9_9SPHN</name>
<organism evidence="1 2">
    <name type="scientific">Novosphingobium piscinae</name>
    <dbReference type="NCBI Taxonomy" id="1507448"/>
    <lineage>
        <taxon>Bacteria</taxon>
        <taxon>Pseudomonadati</taxon>
        <taxon>Pseudomonadota</taxon>
        <taxon>Alphaproteobacteria</taxon>
        <taxon>Sphingomonadales</taxon>
        <taxon>Sphingomonadaceae</taxon>
        <taxon>Novosphingobium</taxon>
    </lineage>
</organism>